<protein>
    <recommendedName>
        <fullName evidence="3">Integrase catalytic domain-containing protein</fullName>
    </recommendedName>
</protein>
<feature type="non-terminal residue" evidence="1">
    <location>
        <position position="1"/>
    </location>
</feature>
<dbReference type="AlphaFoldDB" id="A0A371EX29"/>
<dbReference type="EMBL" id="QJKJ01011668">
    <property type="protein sequence ID" value="RDX70546.1"/>
    <property type="molecule type" value="Genomic_DNA"/>
</dbReference>
<dbReference type="InterPro" id="IPR036397">
    <property type="entry name" value="RNaseH_sf"/>
</dbReference>
<dbReference type="SUPFAM" id="SSF53098">
    <property type="entry name" value="Ribonuclease H-like"/>
    <property type="match status" value="1"/>
</dbReference>
<dbReference type="InterPro" id="IPR012337">
    <property type="entry name" value="RNaseH-like_sf"/>
</dbReference>
<evidence type="ECO:0000313" key="1">
    <source>
        <dbReference type="EMBL" id="RDX70546.1"/>
    </source>
</evidence>
<dbReference type="PANTHER" id="PTHR35046:SF9">
    <property type="entry name" value="RNA-DIRECTED DNA POLYMERASE"/>
    <property type="match status" value="1"/>
</dbReference>
<comment type="caution">
    <text evidence="1">The sequence shown here is derived from an EMBL/GenBank/DDBJ whole genome shotgun (WGS) entry which is preliminary data.</text>
</comment>
<evidence type="ECO:0000313" key="2">
    <source>
        <dbReference type="Proteomes" id="UP000257109"/>
    </source>
</evidence>
<reference evidence="1" key="1">
    <citation type="submission" date="2018-05" db="EMBL/GenBank/DDBJ databases">
        <title>Draft genome of Mucuna pruriens seed.</title>
        <authorList>
            <person name="Nnadi N.E."/>
            <person name="Vos R."/>
            <person name="Hasami M.H."/>
            <person name="Devisetty U.K."/>
            <person name="Aguiy J.C."/>
        </authorList>
    </citation>
    <scope>NUCLEOTIDE SEQUENCE [LARGE SCALE GENOMIC DNA]</scope>
    <source>
        <strain evidence="1">JCA_2017</strain>
    </source>
</reference>
<dbReference type="GO" id="GO:0003676">
    <property type="term" value="F:nucleic acid binding"/>
    <property type="evidence" value="ECO:0007669"/>
    <property type="project" value="InterPro"/>
</dbReference>
<dbReference type="OrthoDB" id="1935586at2759"/>
<name>A0A371EX29_MUCPR</name>
<dbReference type="Proteomes" id="UP000257109">
    <property type="component" value="Unassembled WGS sequence"/>
</dbReference>
<dbReference type="Gene3D" id="3.30.420.10">
    <property type="entry name" value="Ribonuclease H-like superfamily/Ribonuclease H"/>
    <property type="match status" value="1"/>
</dbReference>
<proteinExistence type="predicted"/>
<accession>A0A371EX29</accession>
<organism evidence="1 2">
    <name type="scientific">Mucuna pruriens</name>
    <name type="common">Velvet bean</name>
    <name type="synonym">Dolichos pruriens</name>
    <dbReference type="NCBI Taxonomy" id="157652"/>
    <lineage>
        <taxon>Eukaryota</taxon>
        <taxon>Viridiplantae</taxon>
        <taxon>Streptophyta</taxon>
        <taxon>Embryophyta</taxon>
        <taxon>Tracheophyta</taxon>
        <taxon>Spermatophyta</taxon>
        <taxon>Magnoliopsida</taxon>
        <taxon>eudicotyledons</taxon>
        <taxon>Gunneridae</taxon>
        <taxon>Pentapetalae</taxon>
        <taxon>rosids</taxon>
        <taxon>fabids</taxon>
        <taxon>Fabales</taxon>
        <taxon>Fabaceae</taxon>
        <taxon>Papilionoideae</taxon>
        <taxon>50 kb inversion clade</taxon>
        <taxon>NPAAA clade</taxon>
        <taxon>indigoferoid/millettioid clade</taxon>
        <taxon>Phaseoleae</taxon>
        <taxon>Mucuna</taxon>
    </lineage>
</organism>
<evidence type="ECO:0008006" key="3">
    <source>
        <dbReference type="Google" id="ProtNLM"/>
    </source>
</evidence>
<dbReference type="PANTHER" id="PTHR35046">
    <property type="entry name" value="ZINC KNUCKLE (CCHC-TYPE) FAMILY PROTEIN"/>
    <property type="match status" value="1"/>
</dbReference>
<sequence>MGSNLHQLVITLPILVQPLIHKLRPGNDCFIIWVLSLVMRPSMSRKLSLTLLVGSLSLYLEVVKLHGLSKTIVSDRDSKFLSHFWRTLWRKSLRSREEWLPYIEFAYNEVVSTTTSQSPFELVYGFNPLTPLDLLSLLDVTSRLNKDGLSKA</sequence>
<keyword evidence="2" id="KW-1185">Reference proteome</keyword>
<gene>
    <name evidence="1" type="ORF">CR513_50202</name>
</gene>